<dbReference type="CTD" id="57035"/>
<dbReference type="GO" id="GO:0005634">
    <property type="term" value="C:nucleus"/>
    <property type="evidence" value="ECO:0007669"/>
    <property type="project" value="UniProtKB-SubCell"/>
</dbReference>
<accession>A0A8B8UAR3</accession>
<dbReference type="Pfam" id="PF17069">
    <property type="entry name" value="RSRP"/>
    <property type="match status" value="1"/>
</dbReference>
<feature type="compositionally biased region" description="Basic residues" evidence="7">
    <location>
        <begin position="200"/>
        <end position="237"/>
    </location>
</feature>
<dbReference type="PANTHER" id="PTHR47622">
    <property type="entry name" value="ARGININE/SERINE-RICH PROTEIN 1"/>
    <property type="match status" value="1"/>
</dbReference>
<evidence type="ECO:0000256" key="5">
    <source>
        <dbReference type="ARBA" id="ARBA00023242"/>
    </source>
</evidence>
<dbReference type="Proteomes" id="UP000694856">
    <property type="component" value="Chromosome 13"/>
</dbReference>
<evidence type="ECO:0000256" key="7">
    <source>
        <dbReference type="SAM" id="MobiDB-lite"/>
    </source>
</evidence>
<dbReference type="RefSeq" id="XP_032351408.1">
    <property type="nucleotide sequence ID" value="XM_032495517.1"/>
</dbReference>
<evidence type="ECO:0000313" key="9">
    <source>
        <dbReference type="RefSeq" id="XP_032351408.1"/>
    </source>
</evidence>
<evidence type="ECO:0000256" key="1">
    <source>
        <dbReference type="ARBA" id="ARBA00004123"/>
    </source>
</evidence>
<feature type="compositionally biased region" description="Basic and acidic residues" evidence="7">
    <location>
        <begin position="35"/>
        <end position="47"/>
    </location>
</feature>
<feature type="region of interest" description="Disordered" evidence="7">
    <location>
        <begin position="149"/>
        <end position="262"/>
    </location>
</feature>
<dbReference type="InterPro" id="IPR029656">
    <property type="entry name" value="RSRP1"/>
</dbReference>
<evidence type="ECO:0000313" key="8">
    <source>
        <dbReference type="Proteomes" id="UP000694856"/>
    </source>
</evidence>
<gene>
    <name evidence="9" type="primary">RSRP1</name>
</gene>
<dbReference type="GeneID" id="102508799"/>
<feature type="compositionally biased region" description="Basic residues" evidence="7">
    <location>
        <begin position="245"/>
        <end position="262"/>
    </location>
</feature>
<name>A0A8B8UAR3_CAMFR</name>
<comment type="similarity">
    <text evidence="2">Belongs to the RSRP family.</text>
</comment>
<reference evidence="9" key="1">
    <citation type="submission" date="2025-08" db="UniProtKB">
        <authorList>
            <consortium name="RefSeq"/>
        </authorList>
    </citation>
    <scope>IDENTIFICATION</scope>
    <source>
        <tissue evidence="9">Ear skin</tissue>
    </source>
</reference>
<feature type="compositionally biased region" description="Basic and acidic residues" evidence="7">
    <location>
        <begin position="361"/>
        <end position="373"/>
    </location>
</feature>
<feature type="compositionally biased region" description="Polar residues" evidence="7">
    <location>
        <begin position="374"/>
        <end position="393"/>
    </location>
</feature>
<evidence type="ECO:0000256" key="4">
    <source>
        <dbReference type="ARBA" id="ARBA00022553"/>
    </source>
</evidence>
<evidence type="ECO:0000256" key="6">
    <source>
        <dbReference type="ARBA" id="ARBA00034666"/>
    </source>
</evidence>
<protein>
    <recommendedName>
        <fullName evidence="3">Arginine/serine-rich protein 1</fullName>
    </recommendedName>
</protein>
<evidence type="ECO:0000256" key="3">
    <source>
        <dbReference type="ARBA" id="ARBA00018147"/>
    </source>
</evidence>
<sequence>MERHHPPPSFPKPGLRRVCASWRPLGEAKGGSPGGERRAAVGREGSHAHALTSLPMRRASASGTFDAFSDARLRSRPDVGGGGVGFAFWERQRKAFLRLQLRKEGVCRAFLSVLREASTACETSFLEEILGEKEARKLSAEMSSYVNDLWPGSPRKASPSSSRSGPSSRLSSASGSRSPQSSRSPSRSSISSRSWSRSRSPPRRRSRSRSHSRRRYQRRYRRYSRSYSRSRSRSRSRRCPERRYGSPRRSCRSRSRSRSRGRSYYRRAYAIARSRRYYGFGRTFYSEERRSWRGRSRTRSRSPSPFRLSEKDRMELLEIAKANAAKTLGTANFDLPASLRTVSVSKETNRGTAVLNNRAKSELSEKLTEDETKNPSGKSSQQKSIAFSSNNSVAKPMLQKSAKATAEETSSGSPKIDKKKSPYGLWIPV</sequence>
<organism evidence="8 9">
    <name type="scientific">Camelus ferus</name>
    <name type="common">Wild bactrian camel</name>
    <name type="synonym">Camelus bactrianus ferus</name>
    <dbReference type="NCBI Taxonomy" id="419612"/>
    <lineage>
        <taxon>Eukaryota</taxon>
        <taxon>Metazoa</taxon>
        <taxon>Chordata</taxon>
        <taxon>Craniata</taxon>
        <taxon>Vertebrata</taxon>
        <taxon>Euteleostomi</taxon>
        <taxon>Mammalia</taxon>
        <taxon>Eutheria</taxon>
        <taxon>Laurasiatheria</taxon>
        <taxon>Artiodactyla</taxon>
        <taxon>Tylopoda</taxon>
        <taxon>Camelidae</taxon>
        <taxon>Camelus</taxon>
    </lineage>
</organism>
<keyword evidence="5" id="KW-0539">Nucleus</keyword>
<comment type="subcellular location">
    <subcellularLocation>
        <location evidence="1">Nucleus</location>
    </subcellularLocation>
</comment>
<feature type="region of interest" description="Disordered" evidence="7">
    <location>
        <begin position="22"/>
        <end position="55"/>
    </location>
</feature>
<dbReference type="AlphaFoldDB" id="A0A8B8UAR3"/>
<comment type="function">
    <text evidence="6">Probably acts as a spliceosomal factor that contributes to spliceosome assembly and regulates the isoform switching of proteins such as PARP6.</text>
</comment>
<feature type="compositionally biased region" description="Low complexity" evidence="7">
    <location>
        <begin position="151"/>
        <end position="199"/>
    </location>
</feature>
<dbReference type="PANTHER" id="PTHR47622:SF1">
    <property type="entry name" value="ARGININE_SERINE-RICH PROTEIN 1"/>
    <property type="match status" value="1"/>
</dbReference>
<evidence type="ECO:0000256" key="2">
    <source>
        <dbReference type="ARBA" id="ARBA00009534"/>
    </source>
</evidence>
<dbReference type="KEGG" id="cfr:102508799"/>
<proteinExistence type="inferred from homology"/>
<feature type="region of interest" description="Disordered" evidence="7">
    <location>
        <begin position="361"/>
        <end position="429"/>
    </location>
</feature>
<keyword evidence="4" id="KW-0597">Phosphoprotein</keyword>
<keyword evidence="8" id="KW-1185">Reference proteome</keyword>